<keyword evidence="3" id="KW-1185">Reference proteome</keyword>
<protein>
    <recommendedName>
        <fullName evidence="1">F-box domain-containing protein</fullName>
    </recommendedName>
</protein>
<dbReference type="SMART" id="SM00256">
    <property type="entry name" value="FBOX"/>
    <property type="match status" value="1"/>
</dbReference>
<name>A0A165Y622_9AGAM</name>
<sequence>MLPNEIVLEILSHLNFDVLALVRCLAVSKTFRSLIHETSELMYLIELAKAEKVDLPTGNTAAENLEKLRACRERLNTMDSVAKYDMI</sequence>
<proteinExistence type="predicted"/>
<dbReference type="PROSITE" id="PS50181">
    <property type="entry name" value="FBOX"/>
    <property type="match status" value="1"/>
</dbReference>
<dbReference type="InterPro" id="IPR001810">
    <property type="entry name" value="F-box_dom"/>
</dbReference>
<dbReference type="OrthoDB" id="2745718at2759"/>
<feature type="domain" description="F-box" evidence="1">
    <location>
        <begin position="1"/>
        <end position="44"/>
    </location>
</feature>
<gene>
    <name evidence="2" type="ORF">SISSUDRAFT_1066556</name>
</gene>
<dbReference type="CDD" id="cd09917">
    <property type="entry name" value="F-box_SF"/>
    <property type="match status" value="1"/>
</dbReference>
<dbReference type="AlphaFoldDB" id="A0A165Y622"/>
<evidence type="ECO:0000259" key="1">
    <source>
        <dbReference type="PROSITE" id="PS50181"/>
    </source>
</evidence>
<dbReference type="Gene3D" id="1.20.1280.50">
    <property type="match status" value="1"/>
</dbReference>
<dbReference type="Proteomes" id="UP000076798">
    <property type="component" value="Unassembled WGS sequence"/>
</dbReference>
<organism evidence="2 3">
    <name type="scientific">Sistotremastrum suecicum HHB10207 ss-3</name>
    <dbReference type="NCBI Taxonomy" id="1314776"/>
    <lineage>
        <taxon>Eukaryota</taxon>
        <taxon>Fungi</taxon>
        <taxon>Dikarya</taxon>
        <taxon>Basidiomycota</taxon>
        <taxon>Agaricomycotina</taxon>
        <taxon>Agaricomycetes</taxon>
        <taxon>Sistotremastrales</taxon>
        <taxon>Sistotremastraceae</taxon>
        <taxon>Sistotremastrum</taxon>
    </lineage>
</organism>
<dbReference type="SUPFAM" id="SSF81383">
    <property type="entry name" value="F-box domain"/>
    <property type="match status" value="1"/>
</dbReference>
<evidence type="ECO:0000313" key="3">
    <source>
        <dbReference type="Proteomes" id="UP000076798"/>
    </source>
</evidence>
<dbReference type="EMBL" id="KV428283">
    <property type="protein sequence ID" value="KZT32916.1"/>
    <property type="molecule type" value="Genomic_DNA"/>
</dbReference>
<evidence type="ECO:0000313" key="2">
    <source>
        <dbReference type="EMBL" id="KZT32916.1"/>
    </source>
</evidence>
<dbReference type="InterPro" id="IPR036047">
    <property type="entry name" value="F-box-like_dom_sf"/>
</dbReference>
<accession>A0A165Y622</accession>
<reference evidence="2 3" key="1">
    <citation type="journal article" date="2016" name="Mol. Biol. Evol.">
        <title>Comparative Genomics of Early-Diverging Mushroom-Forming Fungi Provides Insights into the Origins of Lignocellulose Decay Capabilities.</title>
        <authorList>
            <person name="Nagy L.G."/>
            <person name="Riley R."/>
            <person name="Tritt A."/>
            <person name="Adam C."/>
            <person name="Daum C."/>
            <person name="Floudas D."/>
            <person name="Sun H."/>
            <person name="Yadav J.S."/>
            <person name="Pangilinan J."/>
            <person name="Larsson K.H."/>
            <person name="Matsuura K."/>
            <person name="Barry K."/>
            <person name="Labutti K."/>
            <person name="Kuo R."/>
            <person name="Ohm R.A."/>
            <person name="Bhattacharya S.S."/>
            <person name="Shirouzu T."/>
            <person name="Yoshinaga Y."/>
            <person name="Martin F.M."/>
            <person name="Grigoriev I.V."/>
            <person name="Hibbett D.S."/>
        </authorList>
    </citation>
    <scope>NUCLEOTIDE SEQUENCE [LARGE SCALE GENOMIC DNA]</scope>
    <source>
        <strain evidence="2 3">HHB10207 ss-3</strain>
    </source>
</reference>
<dbReference type="Pfam" id="PF12937">
    <property type="entry name" value="F-box-like"/>
    <property type="match status" value="1"/>
</dbReference>